<dbReference type="OrthoDB" id="1919622at2759"/>
<dbReference type="PhylomeDB" id="A0A068UST0"/>
<dbReference type="PANTHER" id="PTHR33597">
    <property type="entry name" value="OS02G0760400 PROTEIN"/>
    <property type="match status" value="1"/>
</dbReference>
<keyword evidence="3" id="KW-1185">Reference proteome</keyword>
<sequence length="434" mass="49065">MRHMTMDNVLHGTQPKRHNHKVKNLYTDALKFHGDLHFVVVRLPSSWVLKVITRALFLAFVIVSLPWLNTAIGDLTSKLNNGARVSSVADQIAVDDPNDAVGTLSVLFHDLANEGLLKMGDRALIISNGDDHEAAIFNTQAISDYNMDVVSCSDVERQSLIPNQTYDLVFVRDFHAASELIERIIKKDGTVTVQLSDNPAVSFSKPSNYKIVYLRRFNSTIIAMRKLIKIQVVPAGKHSAAARRRLLGLNTEVKKKALNNLEDVLLEPPRAASGKSNSYRKRTRFLPDLIGDSLESYSRRVFIDVGLPDKNDDSSGDVSWFKKNYPTKNTEFEVYKIETVNEGPSREEVAQIGMSDWLRKNLKGNEYVVMKAEAEVVEELVRSKAIKLVDELFLECKHRGIKKSVKRSRRAYWECLALYGSLRDEGIAVHQWWG</sequence>
<dbReference type="InterPro" id="IPR057192">
    <property type="entry name" value="DUF7870"/>
</dbReference>
<reference evidence="3" key="1">
    <citation type="journal article" date="2014" name="Science">
        <title>The coffee genome provides insight into the convergent evolution of caffeine biosynthesis.</title>
        <authorList>
            <person name="Denoeud F."/>
            <person name="Carretero-Paulet L."/>
            <person name="Dereeper A."/>
            <person name="Droc G."/>
            <person name="Guyot R."/>
            <person name="Pietrella M."/>
            <person name="Zheng C."/>
            <person name="Alberti A."/>
            <person name="Anthony F."/>
            <person name="Aprea G."/>
            <person name="Aury J.M."/>
            <person name="Bento P."/>
            <person name="Bernard M."/>
            <person name="Bocs S."/>
            <person name="Campa C."/>
            <person name="Cenci A."/>
            <person name="Combes M.C."/>
            <person name="Crouzillat D."/>
            <person name="Da Silva C."/>
            <person name="Daddiego L."/>
            <person name="De Bellis F."/>
            <person name="Dussert S."/>
            <person name="Garsmeur O."/>
            <person name="Gayraud T."/>
            <person name="Guignon V."/>
            <person name="Jahn K."/>
            <person name="Jamilloux V."/>
            <person name="Joet T."/>
            <person name="Labadie K."/>
            <person name="Lan T."/>
            <person name="Leclercq J."/>
            <person name="Lepelley M."/>
            <person name="Leroy T."/>
            <person name="Li L.T."/>
            <person name="Librado P."/>
            <person name="Lopez L."/>
            <person name="Munoz A."/>
            <person name="Noel B."/>
            <person name="Pallavicini A."/>
            <person name="Perrotta G."/>
            <person name="Poncet V."/>
            <person name="Pot D."/>
            <person name="Priyono X."/>
            <person name="Rigoreau M."/>
            <person name="Rouard M."/>
            <person name="Rozas J."/>
            <person name="Tranchant-Dubreuil C."/>
            <person name="VanBuren R."/>
            <person name="Zhang Q."/>
            <person name="Andrade A.C."/>
            <person name="Argout X."/>
            <person name="Bertrand B."/>
            <person name="de Kochko A."/>
            <person name="Graziosi G."/>
            <person name="Henry R.J."/>
            <person name="Jayarama X."/>
            <person name="Ming R."/>
            <person name="Nagai C."/>
            <person name="Rounsley S."/>
            <person name="Sankoff D."/>
            <person name="Giuliano G."/>
            <person name="Albert V.A."/>
            <person name="Wincker P."/>
            <person name="Lashermes P."/>
        </authorList>
    </citation>
    <scope>NUCLEOTIDE SEQUENCE [LARGE SCALE GENOMIC DNA]</scope>
    <source>
        <strain evidence="3">cv. DH200-94</strain>
    </source>
</reference>
<gene>
    <name evidence="2" type="ORF">GSCOC_T00033769001</name>
</gene>
<dbReference type="Gramene" id="CDP11491">
    <property type="protein sequence ID" value="CDP11491"/>
    <property type="gene ID" value="GSCOC_T00033769001"/>
</dbReference>
<evidence type="ECO:0000313" key="2">
    <source>
        <dbReference type="EMBL" id="CDP11491.1"/>
    </source>
</evidence>
<name>A0A068UST0_COFCA</name>
<feature type="domain" description="DUF7870" evidence="1">
    <location>
        <begin position="258"/>
        <end position="433"/>
    </location>
</feature>
<dbReference type="STRING" id="49390.A0A068UST0"/>
<dbReference type="InParanoid" id="A0A068UST0"/>
<organism evidence="2 3">
    <name type="scientific">Coffea canephora</name>
    <name type="common">Robusta coffee</name>
    <dbReference type="NCBI Taxonomy" id="49390"/>
    <lineage>
        <taxon>Eukaryota</taxon>
        <taxon>Viridiplantae</taxon>
        <taxon>Streptophyta</taxon>
        <taxon>Embryophyta</taxon>
        <taxon>Tracheophyta</taxon>
        <taxon>Spermatophyta</taxon>
        <taxon>Magnoliopsida</taxon>
        <taxon>eudicotyledons</taxon>
        <taxon>Gunneridae</taxon>
        <taxon>Pentapetalae</taxon>
        <taxon>asterids</taxon>
        <taxon>lamiids</taxon>
        <taxon>Gentianales</taxon>
        <taxon>Rubiaceae</taxon>
        <taxon>Ixoroideae</taxon>
        <taxon>Gardenieae complex</taxon>
        <taxon>Bertiereae - Coffeeae clade</taxon>
        <taxon>Coffeeae</taxon>
        <taxon>Coffea</taxon>
    </lineage>
</organism>
<dbReference type="Pfam" id="PF25276">
    <property type="entry name" value="DUF7870"/>
    <property type="match status" value="1"/>
</dbReference>
<proteinExistence type="predicted"/>
<dbReference type="PANTHER" id="PTHR33597:SF11">
    <property type="entry name" value="OS07G0620600 PROTEIN"/>
    <property type="match status" value="1"/>
</dbReference>
<protein>
    <recommendedName>
        <fullName evidence="1">DUF7870 domain-containing protein</fullName>
    </recommendedName>
</protein>
<accession>A0A068UST0</accession>
<dbReference type="AlphaFoldDB" id="A0A068UST0"/>
<dbReference type="EMBL" id="HG739139">
    <property type="protein sequence ID" value="CDP11491.1"/>
    <property type="molecule type" value="Genomic_DNA"/>
</dbReference>
<dbReference type="Proteomes" id="UP000295252">
    <property type="component" value="Chromosome II"/>
</dbReference>
<evidence type="ECO:0000313" key="3">
    <source>
        <dbReference type="Proteomes" id="UP000295252"/>
    </source>
</evidence>
<evidence type="ECO:0000259" key="1">
    <source>
        <dbReference type="Pfam" id="PF25276"/>
    </source>
</evidence>
<dbReference type="OMA" id="WWELMNA"/>